<sequence length="202" mass="22453" precursor="true">MKSVMKFVASIALMGAMQLAVADVAPDVLVKSTADEVLAIVKKDKDIQAGDQKKIFALAEEKILPNFDFDRVSRMVLGKNWSRASKEQQDAFQKEFRSLMLRTYATALGKYRNQTINYKPLRAEPSDKEVTVKTEIVQPGGQPIAVDYSLEKTGEAWKVYDIVIEGVSLVTNYRGQFSNEIRQSGMDGLIQKLADKNAGSAK</sequence>
<dbReference type="RefSeq" id="WP_013441086.1">
    <property type="nucleotide sequence ID" value="NC_012969.1"/>
</dbReference>
<dbReference type="eggNOG" id="COG2854">
    <property type="taxonomic scope" value="Bacteria"/>
</dbReference>
<reference evidence="3" key="1">
    <citation type="submission" date="2009-07" db="EMBL/GenBank/DDBJ databases">
        <title>Complete sequence of chromosome of Methylovorus sp. SIP3-4.</title>
        <authorList>
            <person name="Lucas S."/>
            <person name="Copeland A."/>
            <person name="Lapidus A."/>
            <person name="Glavina del Rio T."/>
            <person name="Tice H."/>
            <person name="Bruce D."/>
            <person name="Goodwin L."/>
            <person name="Pitluck S."/>
            <person name="Clum A."/>
            <person name="Larimer F."/>
            <person name="Land M."/>
            <person name="Hauser L."/>
            <person name="Kyrpides N."/>
            <person name="Mikhailova N."/>
            <person name="Kayluzhnaya M."/>
            <person name="Chistoserdova L."/>
        </authorList>
    </citation>
    <scope>NUCLEOTIDE SEQUENCE [LARGE SCALE GENOMIC DNA]</scope>
    <source>
        <strain evidence="3">SIP3-4</strain>
    </source>
</reference>
<evidence type="ECO:0000256" key="1">
    <source>
        <dbReference type="SAM" id="SignalP"/>
    </source>
</evidence>
<keyword evidence="1" id="KW-0732">Signal</keyword>
<dbReference type="KEGG" id="mei:Msip34_0258"/>
<dbReference type="OrthoDB" id="9798905at2"/>
<feature type="chain" id="PRO_5002970853" evidence="1">
    <location>
        <begin position="23"/>
        <end position="202"/>
    </location>
</feature>
<keyword evidence="3" id="KW-1185">Reference proteome</keyword>
<name>C6X8N7_METGS</name>
<dbReference type="STRING" id="582744.Msip34_0258"/>
<dbReference type="HOGENOM" id="CLU_094502_3_1_4"/>
<dbReference type="PANTHER" id="PTHR36573">
    <property type="entry name" value="INTERMEMBRANE PHOSPHOLIPID TRANSPORT SYSTEM BINDING PROTEIN MLAC"/>
    <property type="match status" value="1"/>
</dbReference>
<feature type="signal peptide" evidence="1">
    <location>
        <begin position="1"/>
        <end position="22"/>
    </location>
</feature>
<dbReference type="Proteomes" id="UP000002743">
    <property type="component" value="Chromosome"/>
</dbReference>
<evidence type="ECO:0000313" key="3">
    <source>
        <dbReference type="Proteomes" id="UP000002743"/>
    </source>
</evidence>
<evidence type="ECO:0000313" key="2">
    <source>
        <dbReference type="EMBL" id="ACT49507.1"/>
    </source>
</evidence>
<dbReference type="InterPro" id="IPR008869">
    <property type="entry name" value="MlaC/ttg2D"/>
</dbReference>
<dbReference type="PIRSF" id="PIRSF004649">
    <property type="entry name" value="MlaC"/>
    <property type="match status" value="1"/>
</dbReference>
<dbReference type="Gene3D" id="1.10.10.640">
    <property type="entry name" value="phospholipid-binding protein"/>
    <property type="match status" value="1"/>
</dbReference>
<proteinExistence type="predicted"/>
<protein>
    <submittedName>
        <fullName evidence="2">Toluene tolerance family protein</fullName>
    </submittedName>
</protein>
<dbReference type="EMBL" id="CP001674">
    <property type="protein sequence ID" value="ACT49507.1"/>
    <property type="molecule type" value="Genomic_DNA"/>
</dbReference>
<reference evidence="2 3" key="2">
    <citation type="journal article" date="2011" name="J. Bacteriol.">
        <title>Genomes of three methylotrophs from a single niche uncover genetic and metabolic divergence of Methylophilaceae.</title>
        <authorList>
            <person name="Lapidus A."/>
            <person name="Clum A."/>
            <person name="Labutti K."/>
            <person name="Kaluzhnaya M.G."/>
            <person name="Lim S."/>
            <person name="Beck D.A."/>
            <person name="Glavina Del Rio T."/>
            <person name="Nolan M."/>
            <person name="Mavromatis K."/>
            <person name="Huntemann M."/>
            <person name="Lucas S."/>
            <person name="Lidstrom M.E."/>
            <person name="Ivanova N."/>
            <person name="Chistoserdova L."/>
        </authorList>
    </citation>
    <scope>NUCLEOTIDE SEQUENCE [LARGE SCALE GENOMIC DNA]</scope>
    <source>
        <strain evidence="2 3">SIP3-4</strain>
    </source>
</reference>
<dbReference type="PANTHER" id="PTHR36573:SF1">
    <property type="entry name" value="INTERMEMBRANE PHOSPHOLIPID TRANSPORT SYSTEM BINDING PROTEIN MLAC"/>
    <property type="match status" value="1"/>
</dbReference>
<dbReference type="Pfam" id="PF05494">
    <property type="entry name" value="MlaC"/>
    <property type="match status" value="1"/>
</dbReference>
<organism evidence="2 3">
    <name type="scientific">Methylovorus glucosotrophus (strain SIP3-4)</name>
    <dbReference type="NCBI Taxonomy" id="582744"/>
    <lineage>
        <taxon>Bacteria</taxon>
        <taxon>Pseudomonadati</taxon>
        <taxon>Pseudomonadota</taxon>
        <taxon>Betaproteobacteria</taxon>
        <taxon>Nitrosomonadales</taxon>
        <taxon>Methylophilaceae</taxon>
        <taxon>Methylovorus</taxon>
    </lineage>
</organism>
<dbReference type="AlphaFoldDB" id="C6X8N7"/>
<gene>
    <name evidence="2" type="ordered locus">Msip34_0258</name>
</gene>
<accession>C6X8N7</accession>
<dbReference type="Gene3D" id="3.10.450.50">
    <property type="match status" value="1"/>
</dbReference>